<feature type="transmembrane region" description="Helical" evidence="9">
    <location>
        <begin position="72"/>
        <end position="98"/>
    </location>
</feature>
<feature type="domain" description="ABC transmembrane type-1" evidence="10">
    <location>
        <begin position="72"/>
        <end position="269"/>
    </location>
</feature>
<dbReference type="AlphaFoldDB" id="A0AAI8GV14"/>
<accession>A0AAI8GV14</accession>
<keyword evidence="7" id="KW-0406">Ion transport</keyword>
<dbReference type="EMBL" id="CP022046">
    <property type="protein sequence ID" value="ASE35469.1"/>
    <property type="molecule type" value="Genomic_DNA"/>
</dbReference>
<keyword evidence="6 9" id="KW-1133">Transmembrane helix</keyword>
<keyword evidence="7" id="KW-0921">Nickel transport</keyword>
<evidence type="ECO:0000256" key="3">
    <source>
        <dbReference type="ARBA" id="ARBA00022475"/>
    </source>
</evidence>
<evidence type="ECO:0000313" key="11">
    <source>
        <dbReference type="EMBL" id="ASE35469.1"/>
    </source>
</evidence>
<dbReference type="GO" id="GO:0015675">
    <property type="term" value="P:nickel cation transport"/>
    <property type="evidence" value="ECO:0007669"/>
    <property type="project" value="UniProtKB-KW"/>
</dbReference>
<feature type="transmembrane region" description="Helical" evidence="9">
    <location>
        <begin position="249"/>
        <end position="267"/>
    </location>
</feature>
<dbReference type="SUPFAM" id="SSF161098">
    <property type="entry name" value="MetI-like"/>
    <property type="match status" value="1"/>
</dbReference>
<gene>
    <name evidence="11" type="ORF">CEP64_13030</name>
</gene>
<protein>
    <recommendedName>
        <fullName evidence="10">ABC transmembrane type-1 domain-containing protein</fullName>
    </recommendedName>
</protein>
<keyword evidence="4" id="KW-0533">Nickel</keyword>
<dbReference type="GO" id="GO:0055085">
    <property type="term" value="P:transmembrane transport"/>
    <property type="evidence" value="ECO:0007669"/>
    <property type="project" value="InterPro"/>
</dbReference>
<keyword evidence="5 9" id="KW-0812">Transmembrane</keyword>
<evidence type="ECO:0000256" key="7">
    <source>
        <dbReference type="ARBA" id="ARBA00023112"/>
    </source>
</evidence>
<keyword evidence="2 9" id="KW-0813">Transport</keyword>
<dbReference type="Gene3D" id="1.10.3720.10">
    <property type="entry name" value="MetI-like"/>
    <property type="match status" value="1"/>
</dbReference>
<evidence type="ECO:0000256" key="4">
    <source>
        <dbReference type="ARBA" id="ARBA00022596"/>
    </source>
</evidence>
<comment type="similarity">
    <text evidence="9">Belongs to the binding-protein-dependent transport system permease family.</text>
</comment>
<feature type="transmembrane region" description="Helical" evidence="9">
    <location>
        <begin position="110"/>
        <end position="134"/>
    </location>
</feature>
<comment type="subcellular location">
    <subcellularLocation>
        <location evidence="1 9">Cell membrane</location>
        <topology evidence="1 9">Multi-pass membrane protein</topology>
    </subcellularLocation>
</comment>
<dbReference type="InterPro" id="IPR035906">
    <property type="entry name" value="MetI-like_sf"/>
</dbReference>
<evidence type="ECO:0000313" key="12">
    <source>
        <dbReference type="Proteomes" id="UP000197058"/>
    </source>
</evidence>
<evidence type="ECO:0000256" key="6">
    <source>
        <dbReference type="ARBA" id="ARBA00022989"/>
    </source>
</evidence>
<dbReference type="InterPro" id="IPR000515">
    <property type="entry name" value="MetI-like"/>
</dbReference>
<organism evidence="11 12">
    <name type="scientific">Mammaliicoccus sciuri</name>
    <name type="common">Staphylococcus sciuri</name>
    <dbReference type="NCBI Taxonomy" id="1296"/>
    <lineage>
        <taxon>Bacteria</taxon>
        <taxon>Bacillati</taxon>
        <taxon>Bacillota</taxon>
        <taxon>Bacilli</taxon>
        <taxon>Bacillales</taxon>
        <taxon>Staphylococcaceae</taxon>
        <taxon>Mammaliicoccus</taxon>
    </lineage>
</organism>
<dbReference type="PROSITE" id="PS50928">
    <property type="entry name" value="ABC_TM1"/>
    <property type="match status" value="1"/>
</dbReference>
<evidence type="ECO:0000256" key="8">
    <source>
        <dbReference type="ARBA" id="ARBA00023136"/>
    </source>
</evidence>
<dbReference type="PANTHER" id="PTHR30465">
    <property type="entry name" value="INNER MEMBRANE ABC TRANSPORTER"/>
    <property type="match status" value="1"/>
</dbReference>
<dbReference type="Pfam" id="PF00528">
    <property type="entry name" value="BPD_transp_1"/>
    <property type="match status" value="1"/>
</dbReference>
<dbReference type="PANTHER" id="PTHR30465:SF44">
    <property type="entry name" value="ABC-TYPE DIPEPTIDE_OLIGOPEPTIDE TRANSPORT SYSTEM, PERMEASE COMPONENT"/>
    <property type="match status" value="1"/>
</dbReference>
<evidence type="ECO:0000256" key="9">
    <source>
        <dbReference type="RuleBase" id="RU363032"/>
    </source>
</evidence>
<evidence type="ECO:0000256" key="5">
    <source>
        <dbReference type="ARBA" id="ARBA00022692"/>
    </source>
</evidence>
<feature type="transmembrane region" description="Helical" evidence="9">
    <location>
        <begin position="154"/>
        <end position="176"/>
    </location>
</feature>
<keyword evidence="8 9" id="KW-0472">Membrane</keyword>
<dbReference type="Proteomes" id="UP000197058">
    <property type="component" value="Chromosome"/>
</dbReference>
<sequence length="284" mass="32977">MRKLYNFIMAIIAFLLLACLPALFDDQHFSFLNYLNALNSTFLYTFHPQEIIFTNKISHVERSLFPFFIEPWINTIVILFAALLLAFIVSLLFTYLLYVNDHIKKWYLKINTVLSIIPDIFYIPFSISLVILFYRYTDILLFNVANSSEDKALIFPILVLSIIPLVSSVTFLSSILDDVSRADFVEFSRAKGLSNIELYFKHILRNLFASYLINFKHIIWITLSSLLLLERIFNMHGLSSFIFDYRSPEVLFVTFILIYVPISLAIFMSHKVLFTITGVRGGLS</sequence>
<proteinExistence type="inferred from homology"/>
<dbReference type="RefSeq" id="WP_088592666.1">
    <property type="nucleotide sequence ID" value="NZ_CP022046.2"/>
</dbReference>
<reference evidence="12" key="1">
    <citation type="submission" date="2017-06" db="EMBL/GenBank/DDBJ databases">
        <title>FDA dAtabase for Regulatory Grade micrObial Sequences (FDA-ARGOS): Supporting development and validation of Infectious Disease Dx tests.</title>
        <authorList>
            <person name="Goldberg B."/>
            <person name="Campos J."/>
            <person name="Tallon L."/>
            <person name="Sadzewicz L."/>
            <person name="Sengamalay N."/>
            <person name="Ott S."/>
            <person name="Godinez A."/>
            <person name="Nagaraj S."/>
            <person name="Vavikolanu K."/>
            <person name="Nadendla S."/>
            <person name="George J."/>
            <person name="Geyer C."/>
            <person name="Sichtig H."/>
        </authorList>
    </citation>
    <scope>NUCLEOTIDE SEQUENCE [LARGE SCALE GENOMIC DNA]</scope>
    <source>
        <strain evidence="12">FDAARGOS_285</strain>
    </source>
</reference>
<feature type="transmembrane region" description="Helical" evidence="9">
    <location>
        <begin position="208"/>
        <end position="229"/>
    </location>
</feature>
<evidence type="ECO:0000256" key="1">
    <source>
        <dbReference type="ARBA" id="ARBA00004651"/>
    </source>
</evidence>
<name>A0AAI8GV14_MAMSC</name>
<dbReference type="GO" id="GO:0005886">
    <property type="term" value="C:plasma membrane"/>
    <property type="evidence" value="ECO:0007669"/>
    <property type="project" value="UniProtKB-SubCell"/>
</dbReference>
<dbReference type="KEGG" id="sscu:CEP64_13030"/>
<evidence type="ECO:0000259" key="10">
    <source>
        <dbReference type="PROSITE" id="PS50928"/>
    </source>
</evidence>
<keyword evidence="3" id="KW-1003">Cell membrane</keyword>
<evidence type="ECO:0000256" key="2">
    <source>
        <dbReference type="ARBA" id="ARBA00022448"/>
    </source>
</evidence>
<dbReference type="PROSITE" id="PS51257">
    <property type="entry name" value="PROKAR_LIPOPROTEIN"/>
    <property type="match status" value="1"/>
</dbReference>